<sequence length="996" mass="114894">MQTLLCVSHMKRKPYLAPPTEALAIGTDTKPPVLFKGEYEQWKDRFLNFIDRHDLGDFIRRSIDEGVMKPVMTTRVVGNVPTEVELKFHDVGPEGDDNLRRAKGDRLAKSYILQGIPNEIYVKIDSYKASGKEMWDQLEKMMLGSKVGNQLKISNCLNNYEEFRGRVGETLEETYDRKKKNKAIVYESEEDEAYANSDTDENDQLKQAMLMLTSDFQKRFNTKPSSNSQRYSSGPNNYIHKERVEGSRYEGDRFEGKRTEERKPEERRYQSEGKRLEERKLEERKFKVEGPVSQNHQRATTVAKQEEGKALMAEDEYCLDHSDEDEEDEEKDEVVNMCLMGKIESDADADSDNEDEEKLSNKIAEKKVLIEILHKDNNTNAKEKTIILKENSELKSQLLKGGIDLYELKILHASCIKENFSLLGKLKGLEEKLYKLGQTEQTIFLNKPKEEIERWGIGYKNPQCLQKRMSEVPGFYDHLSMQLARRIPEFKTFWTKLSENDEANETEKRLKSSKVHLPFYYAKLNNSYDENPIYQKKKTISSDFFQSYTEKEMEAKPILGKLYVPPLVLERKISELENSLSDERLLMNIEQKVFSTVFSNSVISKDSNSKDMFGSSSKGFDFLNSNGGLDNCSEQFDFNEKLPNHSSFVKKTLRKTSTPVNRAKPTKVDNSVSVKAKNAKDLSKQRPEVYSQWQPKWKLDKTVLSFNSVNCSKTSLSKDVLIVDVALLNSKLAVSRKQYTMKQLFQLSLSARNSSIYDKHVSISCQDSGDWFENYHVHSSHTNPSHTFQKKRGPNLKWVPKSCANTAGPKFQWTSHTWFLDSGCSKHMTGQKEILSNFKDKYCGTVRFGNDQFSSIMGYGDVQHDNVSIKKVSYVEGLRHNLFSIRQFCDKDLEVNFKAKRCSVRNEEGEELLVASMQQSWLWHRRLSHLNFRYINNLVSGKLVKGLPELKYEREHLCAACEKGKMKRAPHKPKPEPSTSAPLELLHMDLCGPMRT</sequence>
<evidence type="ECO:0000313" key="2">
    <source>
        <dbReference type="Proteomes" id="UP001055879"/>
    </source>
</evidence>
<proteinExistence type="predicted"/>
<name>A0ACB9B9M1_ARCLA</name>
<dbReference type="Proteomes" id="UP001055879">
    <property type="component" value="Linkage Group LG06"/>
</dbReference>
<protein>
    <submittedName>
        <fullName evidence="1">Uncharacterized protein</fullName>
    </submittedName>
</protein>
<gene>
    <name evidence="1" type="ORF">L6452_19142</name>
</gene>
<comment type="caution">
    <text evidence="1">The sequence shown here is derived from an EMBL/GenBank/DDBJ whole genome shotgun (WGS) entry which is preliminary data.</text>
</comment>
<reference evidence="1 2" key="2">
    <citation type="journal article" date="2022" name="Mol. Ecol. Resour.">
        <title>The genomes of chicory, endive, great burdock and yacon provide insights into Asteraceae paleo-polyploidization history and plant inulin production.</title>
        <authorList>
            <person name="Fan W."/>
            <person name="Wang S."/>
            <person name="Wang H."/>
            <person name="Wang A."/>
            <person name="Jiang F."/>
            <person name="Liu H."/>
            <person name="Zhao H."/>
            <person name="Xu D."/>
            <person name="Zhang Y."/>
        </authorList>
    </citation>
    <scope>NUCLEOTIDE SEQUENCE [LARGE SCALE GENOMIC DNA]</scope>
    <source>
        <strain evidence="2">cv. Niubang</strain>
    </source>
</reference>
<keyword evidence="2" id="KW-1185">Reference proteome</keyword>
<dbReference type="EMBL" id="CM042052">
    <property type="protein sequence ID" value="KAI3718278.1"/>
    <property type="molecule type" value="Genomic_DNA"/>
</dbReference>
<reference evidence="2" key="1">
    <citation type="journal article" date="2022" name="Mol. Ecol. Resour.">
        <title>The genomes of chicory, endive, great burdock and yacon provide insights into Asteraceae palaeo-polyploidization history and plant inulin production.</title>
        <authorList>
            <person name="Fan W."/>
            <person name="Wang S."/>
            <person name="Wang H."/>
            <person name="Wang A."/>
            <person name="Jiang F."/>
            <person name="Liu H."/>
            <person name="Zhao H."/>
            <person name="Xu D."/>
            <person name="Zhang Y."/>
        </authorList>
    </citation>
    <scope>NUCLEOTIDE SEQUENCE [LARGE SCALE GENOMIC DNA]</scope>
    <source>
        <strain evidence="2">cv. Niubang</strain>
    </source>
</reference>
<evidence type="ECO:0000313" key="1">
    <source>
        <dbReference type="EMBL" id="KAI3718278.1"/>
    </source>
</evidence>
<organism evidence="1 2">
    <name type="scientific">Arctium lappa</name>
    <name type="common">Greater burdock</name>
    <name type="synonym">Lappa major</name>
    <dbReference type="NCBI Taxonomy" id="4217"/>
    <lineage>
        <taxon>Eukaryota</taxon>
        <taxon>Viridiplantae</taxon>
        <taxon>Streptophyta</taxon>
        <taxon>Embryophyta</taxon>
        <taxon>Tracheophyta</taxon>
        <taxon>Spermatophyta</taxon>
        <taxon>Magnoliopsida</taxon>
        <taxon>eudicotyledons</taxon>
        <taxon>Gunneridae</taxon>
        <taxon>Pentapetalae</taxon>
        <taxon>asterids</taxon>
        <taxon>campanulids</taxon>
        <taxon>Asterales</taxon>
        <taxon>Asteraceae</taxon>
        <taxon>Carduoideae</taxon>
        <taxon>Cardueae</taxon>
        <taxon>Arctiinae</taxon>
        <taxon>Arctium</taxon>
    </lineage>
</organism>
<accession>A0ACB9B9M1</accession>